<dbReference type="OrthoDB" id="1652041at2"/>
<dbReference type="Pfam" id="PF14903">
    <property type="entry name" value="WG_beta_rep"/>
    <property type="match status" value="2"/>
</dbReference>
<dbReference type="RefSeq" id="WP_074758981.1">
    <property type="nucleotide sequence ID" value="NZ_FOGJ01000046.1"/>
</dbReference>
<organism evidence="2 3">
    <name type="scientific">Butyrivibrio fibrisolvens</name>
    <dbReference type="NCBI Taxonomy" id="831"/>
    <lineage>
        <taxon>Bacteria</taxon>
        <taxon>Bacillati</taxon>
        <taxon>Bacillota</taxon>
        <taxon>Clostridia</taxon>
        <taxon>Lachnospirales</taxon>
        <taxon>Lachnospiraceae</taxon>
        <taxon>Butyrivibrio</taxon>
    </lineage>
</organism>
<dbReference type="PANTHER" id="PTHR37841:SF1">
    <property type="entry name" value="DUF3298 DOMAIN-CONTAINING PROTEIN"/>
    <property type="match status" value="1"/>
</dbReference>
<name>A0A1H9X6I6_BUTFI</name>
<gene>
    <name evidence="2" type="ORF">SAMN04487884_1468</name>
</gene>
<proteinExistence type="predicted"/>
<reference evidence="2 3" key="1">
    <citation type="submission" date="2016-10" db="EMBL/GenBank/DDBJ databases">
        <authorList>
            <person name="de Groot N.N."/>
        </authorList>
    </citation>
    <scope>NUCLEOTIDE SEQUENCE [LARGE SCALE GENOMIC DNA]</scope>
    <source>
        <strain evidence="2 3">AR40</strain>
    </source>
</reference>
<keyword evidence="1" id="KW-0472">Membrane</keyword>
<evidence type="ECO:0000256" key="1">
    <source>
        <dbReference type="SAM" id="Phobius"/>
    </source>
</evidence>
<dbReference type="Proteomes" id="UP000182584">
    <property type="component" value="Unassembled WGS sequence"/>
</dbReference>
<dbReference type="AlphaFoldDB" id="A0A1H9X6I6"/>
<keyword evidence="1" id="KW-0812">Transmembrane</keyword>
<dbReference type="PANTHER" id="PTHR37841">
    <property type="entry name" value="GLR2918 PROTEIN"/>
    <property type="match status" value="1"/>
</dbReference>
<accession>A0A1H9X6I6</accession>
<dbReference type="EMBL" id="FOGJ01000046">
    <property type="protein sequence ID" value="SES41806.1"/>
    <property type="molecule type" value="Genomic_DNA"/>
</dbReference>
<evidence type="ECO:0000313" key="3">
    <source>
        <dbReference type="Proteomes" id="UP000182584"/>
    </source>
</evidence>
<feature type="transmembrane region" description="Helical" evidence="1">
    <location>
        <begin position="12"/>
        <end position="30"/>
    </location>
</feature>
<dbReference type="InterPro" id="IPR032774">
    <property type="entry name" value="WG_beta_rep"/>
</dbReference>
<keyword evidence="1" id="KW-1133">Transmembrane helix</keyword>
<sequence length="750" mass="86737">MNKVKKQLIENAVIFGGFMIAAFMLGKYLLQKNSFEAGEVRYIIDTEGNIISSHPSTTPLNTDSYPNIGYTYENNWSEASGLYRVQSGSYDINTGEENGSLDYLYKAEYIHSFWDDFCYPSTKNYAVYKMMYGFTRANSEELSNDSFYMDDGNLFMYDIKSGNYGVADSYGNWLLSPEYQKIDTSHTDKGIVIVEKDKGYWRKFGVTDLDYNVLIEPEYRHLDFYDDYLYVSNYEEHIQKYALYDYNGNAVIGPDYGGIVFYDTFMKVEIDDIEGMDLSDYVDDEDRYYGIFDYEGNAILEPIYSSITIGEETETLIVEDHDSQYRLLDFEGNDILGDYYKYIECINQGEGNEHQYVFIIEDQDEHYYFCDKDGKKLSDEYFDYIKDIYGSDDLYIAGLDDKYGLIDCFGNIMLEFKYSELKDLHEDSAYMVAILDGKAGVIDISGTPIIDFNYKSILKHDYATDDMGDKYIVITEDDQVGVVNTKNETFIEPQSYPLFDGEYKYTSDDEILYFQFDEQKWVILKPDSLPVEFHFGDLKYLGGGLFLGRNYVGRYEINDSIIDSSGNIVWEFKDTIYEVEATMVENKPLLVISDDDRLTIMYDGNIVANDYYPISFIEITDNNFIKVCTADSSGYKIYNYKGDYLGIDCNIGAVTEIKEYYDEASGLYGLRDKEGNIVLDFEYEYIEVSRYYNYHNVKEGGIMAVVKIKDGKYGIIDANGNWIYEPQFDWASVSNGVIQVTLREGQEIKK</sequence>
<evidence type="ECO:0000313" key="2">
    <source>
        <dbReference type="EMBL" id="SES41806.1"/>
    </source>
</evidence>
<protein>
    <submittedName>
        <fullName evidence="2">WG containing repeat-containing protein</fullName>
    </submittedName>
</protein>